<evidence type="ECO:0000313" key="6">
    <source>
        <dbReference type="Proteomes" id="UP000183794"/>
    </source>
</evidence>
<gene>
    <name evidence="3" type="ORF">MT2528_3186</name>
    <name evidence="4" type="ORF">NVI5450_3383</name>
</gene>
<reference evidence="4 6" key="1">
    <citation type="submission" date="2016-11" db="EMBL/GenBank/DDBJ databases">
        <authorList>
            <person name="Jaros S."/>
            <person name="Januszkiewicz K."/>
            <person name="Wedrychowicz H."/>
        </authorList>
    </citation>
    <scope>NUCLEOTIDE SEQUENCE [LARGE SCALE GENOMIC DNA]</scope>
    <source>
        <strain evidence="4">NVI 5450</strain>
    </source>
</reference>
<evidence type="ECO:0000313" key="3">
    <source>
        <dbReference type="EMBL" id="SGY96333.1"/>
    </source>
</evidence>
<feature type="transmembrane region" description="Helical" evidence="1">
    <location>
        <begin position="15"/>
        <end position="33"/>
    </location>
</feature>
<keyword evidence="1" id="KW-1133">Transmembrane helix</keyword>
<keyword evidence="5" id="KW-1185">Reference proteome</keyword>
<feature type="domain" description="NfeD-like C-terminal" evidence="2">
    <location>
        <begin position="96"/>
        <end position="154"/>
    </location>
</feature>
<proteinExistence type="predicted"/>
<dbReference type="GeneID" id="61297018"/>
<dbReference type="EMBL" id="FPLJ01000069">
    <property type="protein sequence ID" value="SGY96333.1"/>
    <property type="molecule type" value="Genomic_DNA"/>
</dbReference>
<accession>A0A1L0B4C8</accession>
<protein>
    <recommendedName>
        <fullName evidence="2">NfeD-like C-terminal domain-containing protein</fullName>
    </recommendedName>
</protein>
<evidence type="ECO:0000256" key="1">
    <source>
        <dbReference type="SAM" id="Phobius"/>
    </source>
</evidence>
<dbReference type="InterPro" id="IPR012340">
    <property type="entry name" value="NA-bd_OB-fold"/>
</dbReference>
<dbReference type="Gene3D" id="2.40.50.140">
    <property type="entry name" value="Nucleic acid-binding proteins"/>
    <property type="match status" value="1"/>
</dbReference>
<evidence type="ECO:0000313" key="5">
    <source>
        <dbReference type="Proteomes" id="UP000182660"/>
    </source>
</evidence>
<reference evidence="3 5" key="2">
    <citation type="submission" date="2016-11" db="EMBL/GenBank/DDBJ databases">
        <authorList>
            <person name="Klemetsen T."/>
        </authorList>
    </citation>
    <scope>NUCLEOTIDE SEQUENCE [LARGE SCALE GENOMIC DNA]</scope>
    <source>
        <strain evidence="3">MT 2528</strain>
    </source>
</reference>
<keyword evidence="1" id="KW-0472">Membrane</keyword>
<dbReference type="AlphaFoldDB" id="A0A1L0B4C8"/>
<dbReference type="Proteomes" id="UP000182660">
    <property type="component" value="Unassembled WGS sequence"/>
</dbReference>
<sequence length="154" mass="16571">MDTLIDYLQNNHDQLLYVIGAIALVVELGVIGLSGPLLFFSLGCLATGLLVNLGVIAGWELEVLSVGLLTAISALLLWKPLRHFQGDKLVQDTSSDMIGQMVPVSEPVTINGGKVRHSGINWNARLIESSTVETREVGQRVKIVAVDGTVLIIE</sequence>
<dbReference type="EMBL" id="FPLD01000091">
    <property type="protein sequence ID" value="SGZ08859.1"/>
    <property type="molecule type" value="Genomic_DNA"/>
</dbReference>
<dbReference type="Proteomes" id="UP000183794">
    <property type="component" value="Unassembled WGS sequence"/>
</dbReference>
<dbReference type="Pfam" id="PF01957">
    <property type="entry name" value="NfeD"/>
    <property type="match status" value="1"/>
</dbReference>
<evidence type="ECO:0000259" key="2">
    <source>
        <dbReference type="Pfam" id="PF01957"/>
    </source>
</evidence>
<dbReference type="InterPro" id="IPR002810">
    <property type="entry name" value="NfeD-like_C"/>
</dbReference>
<dbReference type="RefSeq" id="WP_075472864.1">
    <property type="nucleotide sequence ID" value="NZ_CAWQZC010000029.1"/>
</dbReference>
<feature type="transmembrane region" description="Helical" evidence="1">
    <location>
        <begin position="38"/>
        <end position="57"/>
    </location>
</feature>
<name>A0A1L0B4C8_9GAMM</name>
<evidence type="ECO:0000313" key="4">
    <source>
        <dbReference type="EMBL" id="SGZ08859.1"/>
    </source>
</evidence>
<keyword evidence="1" id="KW-0812">Transmembrane</keyword>
<dbReference type="OrthoDB" id="7863671at2"/>
<organism evidence="4 6">
    <name type="scientific">Moritella viscosa</name>
    <dbReference type="NCBI Taxonomy" id="80854"/>
    <lineage>
        <taxon>Bacteria</taxon>
        <taxon>Pseudomonadati</taxon>
        <taxon>Pseudomonadota</taxon>
        <taxon>Gammaproteobacteria</taxon>
        <taxon>Alteromonadales</taxon>
        <taxon>Moritellaceae</taxon>
        <taxon>Moritella</taxon>
    </lineage>
</organism>